<keyword evidence="1" id="KW-1133">Transmembrane helix</keyword>
<sequence>MVRLLKTMDFLEIYLGLVSTRDLNICTASRFFKVLYFTVSFVNYFTSLYFNSDLLKKSCYSNSFLYLKL</sequence>
<comment type="caution">
    <text evidence="2">The sequence shown here is derived from an EMBL/GenBank/DDBJ whole genome shotgun (WGS) entry which is preliminary data.</text>
</comment>
<evidence type="ECO:0000256" key="1">
    <source>
        <dbReference type="SAM" id="Phobius"/>
    </source>
</evidence>
<dbReference type="EMBL" id="JAVFWL010000005">
    <property type="protein sequence ID" value="KAK6754509.1"/>
    <property type="molecule type" value="Genomic_DNA"/>
</dbReference>
<proteinExistence type="predicted"/>
<keyword evidence="1" id="KW-0472">Membrane</keyword>
<accession>A0ABR1DVT1</accession>
<organism evidence="2 3">
    <name type="scientific">Necator americanus</name>
    <name type="common">Human hookworm</name>
    <dbReference type="NCBI Taxonomy" id="51031"/>
    <lineage>
        <taxon>Eukaryota</taxon>
        <taxon>Metazoa</taxon>
        <taxon>Ecdysozoa</taxon>
        <taxon>Nematoda</taxon>
        <taxon>Chromadorea</taxon>
        <taxon>Rhabditida</taxon>
        <taxon>Rhabditina</taxon>
        <taxon>Rhabditomorpha</taxon>
        <taxon>Strongyloidea</taxon>
        <taxon>Ancylostomatidae</taxon>
        <taxon>Bunostominae</taxon>
        <taxon>Necator</taxon>
    </lineage>
</organism>
<keyword evidence="1" id="KW-0812">Transmembrane</keyword>
<gene>
    <name evidence="2" type="primary">Necator_chrV.g18276</name>
    <name evidence="2" type="ORF">RB195_013485</name>
</gene>
<keyword evidence="3" id="KW-1185">Reference proteome</keyword>
<name>A0ABR1DVT1_NECAM</name>
<reference evidence="2 3" key="1">
    <citation type="submission" date="2023-08" db="EMBL/GenBank/DDBJ databases">
        <title>A Necator americanus chromosomal reference genome.</title>
        <authorList>
            <person name="Ilik V."/>
            <person name="Petrzelkova K.J."/>
            <person name="Pardy F."/>
            <person name="Fuh T."/>
            <person name="Niatou-Singa F.S."/>
            <person name="Gouil Q."/>
            <person name="Baker L."/>
            <person name="Ritchie M.E."/>
            <person name="Jex A.R."/>
            <person name="Gazzola D."/>
            <person name="Li H."/>
            <person name="Toshio Fujiwara R."/>
            <person name="Zhan B."/>
            <person name="Aroian R.V."/>
            <person name="Pafco B."/>
            <person name="Schwarz E.M."/>
        </authorList>
    </citation>
    <scope>NUCLEOTIDE SEQUENCE [LARGE SCALE GENOMIC DNA]</scope>
    <source>
        <strain evidence="2 3">Aroian</strain>
        <tissue evidence="2">Whole animal</tissue>
    </source>
</reference>
<evidence type="ECO:0000313" key="2">
    <source>
        <dbReference type="EMBL" id="KAK6754509.1"/>
    </source>
</evidence>
<feature type="transmembrane region" description="Helical" evidence="1">
    <location>
        <begin position="31"/>
        <end position="50"/>
    </location>
</feature>
<protein>
    <submittedName>
        <fullName evidence="2">Uncharacterized protein</fullName>
    </submittedName>
</protein>
<dbReference type="Proteomes" id="UP001303046">
    <property type="component" value="Unassembled WGS sequence"/>
</dbReference>
<evidence type="ECO:0000313" key="3">
    <source>
        <dbReference type="Proteomes" id="UP001303046"/>
    </source>
</evidence>